<dbReference type="OrthoDB" id="186013at2759"/>
<name>A0A7E5VGT2_TRINI</name>
<dbReference type="PANTHER" id="PTHR10707:SF10">
    <property type="entry name" value="CYTOCHROME C OXIDASE SUBUNIT 4"/>
    <property type="match status" value="1"/>
</dbReference>
<evidence type="ECO:0000256" key="8">
    <source>
        <dbReference type="ARBA" id="ARBA00023128"/>
    </source>
</evidence>
<keyword evidence="3 10" id="KW-0812">Transmembrane</keyword>
<keyword evidence="4 10" id="KW-0999">Mitochondrion inner membrane</keyword>
<dbReference type="SUPFAM" id="SSF81406">
    <property type="entry name" value="Mitochondrial cytochrome c oxidase subunit IV"/>
    <property type="match status" value="1"/>
</dbReference>
<reference evidence="12" key="1">
    <citation type="submission" date="2025-08" db="UniProtKB">
        <authorList>
            <consortium name="RefSeq"/>
        </authorList>
    </citation>
    <scope>IDENTIFICATION</scope>
</reference>
<keyword evidence="11" id="KW-1185">Reference proteome</keyword>
<dbReference type="GO" id="GO:0016491">
    <property type="term" value="F:oxidoreductase activity"/>
    <property type="evidence" value="ECO:0007669"/>
    <property type="project" value="UniProtKB-KW"/>
</dbReference>
<dbReference type="PANTHER" id="PTHR10707">
    <property type="entry name" value="CYTOCHROME C OXIDASE SUBUNIT IV"/>
    <property type="match status" value="1"/>
</dbReference>
<evidence type="ECO:0000256" key="4">
    <source>
        <dbReference type="ARBA" id="ARBA00022792"/>
    </source>
</evidence>
<dbReference type="InParanoid" id="A0A7E5VGT2"/>
<comment type="subcellular location">
    <subcellularLocation>
        <location evidence="1 10">Mitochondrion inner membrane</location>
        <topology evidence="1 10">Single-pass membrane protein</topology>
    </subcellularLocation>
</comment>
<dbReference type="RefSeq" id="XP_026727525.1">
    <property type="nucleotide sequence ID" value="XM_026871724.1"/>
</dbReference>
<keyword evidence="6 10" id="KW-1133">Transmembrane helix</keyword>
<evidence type="ECO:0000256" key="3">
    <source>
        <dbReference type="ARBA" id="ARBA00022692"/>
    </source>
</evidence>
<protein>
    <recommendedName>
        <fullName evidence="10">Cytochrome c oxidase subunit 4</fullName>
    </recommendedName>
</protein>
<dbReference type="AlphaFoldDB" id="A0A7E5VGT2"/>
<evidence type="ECO:0000256" key="9">
    <source>
        <dbReference type="ARBA" id="ARBA00023136"/>
    </source>
</evidence>
<dbReference type="GeneID" id="113493728"/>
<dbReference type="Pfam" id="PF02936">
    <property type="entry name" value="COX4"/>
    <property type="match status" value="1"/>
</dbReference>
<evidence type="ECO:0000256" key="2">
    <source>
        <dbReference type="ARBA" id="ARBA00008135"/>
    </source>
</evidence>
<dbReference type="InterPro" id="IPR013288">
    <property type="entry name" value="Cyt_c_oxidase_su4"/>
</dbReference>
<evidence type="ECO:0000256" key="6">
    <source>
        <dbReference type="ARBA" id="ARBA00022989"/>
    </source>
</evidence>
<dbReference type="UniPathway" id="UPA00705"/>
<evidence type="ECO:0000313" key="12">
    <source>
        <dbReference type="RefSeq" id="XP_026727525.1"/>
    </source>
</evidence>
<gene>
    <name evidence="12" type="primary">LOC113493728</name>
</gene>
<evidence type="ECO:0000256" key="10">
    <source>
        <dbReference type="RuleBase" id="RU367145"/>
    </source>
</evidence>
<dbReference type="GO" id="GO:0006123">
    <property type="term" value="P:mitochondrial electron transport, cytochrome c to oxygen"/>
    <property type="evidence" value="ECO:0007669"/>
    <property type="project" value="InterPro"/>
</dbReference>
<sequence>MSLLSLKSRVNSSLPFQVKEIHNRCRIGNRDWVGFGVNGSANYKDDSHFPFPAVRFKENTRDICALREKEKGDWRMLCCEEKKALYRASFCQTFAEFQHPTGQWKGILGLGLVCCSFTFWVFMFNHFYVYEPLPPTLAKAAQKAQLRRMLELRVNPIDGISSKWDYDNEKWKD</sequence>
<dbReference type="GO" id="GO:0045277">
    <property type="term" value="C:respiratory chain complex IV"/>
    <property type="evidence" value="ECO:0007669"/>
    <property type="project" value="InterPro"/>
</dbReference>
<dbReference type="PRINTS" id="PR01873">
    <property type="entry name" value="CYTCOXIDASE4"/>
</dbReference>
<dbReference type="FunFam" id="1.10.442.10:FF:000001">
    <property type="entry name" value="Cytochrome c oxidase subunit 4 isoform 1"/>
    <property type="match status" value="1"/>
</dbReference>
<keyword evidence="7" id="KW-0560">Oxidoreductase</keyword>
<evidence type="ECO:0000256" key="7">
    <source>
        <dbReference type="ARBA" id="ARBA00023002"/>
    </source>
</evidence>
<comment type="subunit">
    <text evidence="10">Component of the cytochrome c oxidase (complex IV, CIV), a multisubunit enzyme composed of 14 subunits.</text>
</comment>
<dbReference type="KEGG" id="tnl:113493728"/>
<evidence type="ECO:0000256" key="1">
    <source>
        <dbReference type="ARBA" id="ARBA00004434"/>
    </source>
</evidence>
<keyword evidence="9 10" id="KW-0472">Membrane</keyword>
<dbReference type="Gene3D" id="1.10.442.10">
    <property type="entry name" value="Cytochrome c oxidase subunit IV"/>
    <property type="match status" value="1"/>
</dbReference>
<evidence type="ECO:0000313" key="11">
    <source>
        <dbReference type="Proteomes" id="UP000322000"/>
    </source>
</evidence>
<comment type="pathway">
    <text evidence="10">Energy metabolism; oxidative phosphorylation.</text>
</comment>
<keyword evidence="5" id="KW-0809">Transit peptide</keyword>
<comment type="function">
    <text evidence="10">Component of the cytochrome c oxidase, the last enzyme in the mitochondrial electron transport chain which drives oxidative phosphorylation.</text>
</comment>
<keyword evidence="8 10" id="KW-0496">Mitochondrion</keyword>
<feature type="transmembrane region" description="Helical" evidence="10">
    <location>
        <begin position="107"/>
        <end position="128"/>
    </location>
</feature>
<dbReference type="InterPro" id="IPR036639">
    <property type="entry name" value="Cyt_c_oxidase_su4_sf"/>
</dbReference>
<evidence type="ECO:0000256" key="5">
    <source>
        <dbReference type="ARBA" id="ARBA00022946"/>
    </source>
</evidence>
<proteinExistence type="inferred from homology"/>
<comment type="similarity">
    <text evidence="2 10">Belongs to the cytochrome c oxidase IV family.</text>
</comment>
<accession>A0A7E5VGT2</accession>
<dbReference type="InterPro" id="IPR004203">
    <property type="entry name" value="Cyt_c_oxidase_su4_fam"/>
</dbReference>
<dbReference type="Proteomes" id="UP000322000">
    <property type="component" value="Chromosome 5"/>
</dbReference>
<dbReference type="GO" id="GO:0005743">
    <property type="term" value="C:mitochondrial inner membrane"/>
    <property type="evidence" value="ECO:0007669"/>
    <property type="project" value="UniProtKB-SubCell"/>
</dbReference>
<dbReference type="CDD" id="cd00922">
    <property type="entry name" value="Cyt_c_Oxidase_IV"/>
    <property type="match status" value="1"/>
</dbReference>
<organism evidence="11 12">
    <name type="scientific">Trichoplusia ni</name>
    <name type="common">Cabbage looper</name>
    <dbReference type="NCBI Taxonomy" id="7111"/>
    <lineage>
        <taxon>Eukaryota</taxon>
        <taxon>Metazoa</taxon>
        <taxon>Ecdysozoa</taxon>
        <taxon>Arthropoda</taxon>
        <taxon>Hexapoda</taxon>
        <taxon>Insecta</taxon>
        <taxon>Pterygota</taxon>
        <taxon>Neoptera</taxon>
        <taxon>Endopterygota</taxon>
        <taxon>Lepidoptera</taxon>
        <taxon>Glossata</taxon>
        <taxon>Ditrysia</taxon>
        <taxon>Noctuoidea</taxon>
        <taxon>Noctuidae</taxon>
        <taxon>Plusiinae</taxon>
        <taxon>Trichoplusia</taxon>
    </lineage>
</organism>
<dbReference type="FunCoup" id="A0A7E5VGT2">
    <property type="interactions" value="1172"/>
</dbReference>